<comment type="caution">
    <text evidence="1">The sequence shown here is derived from an EMBL/GenBank/DDBJ whole genome shotgun (WGS) entry which is preliminary data.</text>
</comment>
<organism evidence="1 2">
    <name type="scientific">Niastella soli</name>
    <dbReference type="NCBI Taxonomy" id="2821487"/>
    <lineage>
        <taxon>Bacteria</taxon>
        <taxon>Pseudomonadati</taxon>
        <taxon>Bacteroidota</taxon>
        <taxon>Chitinophagia</taxon>
        <taxon>Chitinophagales</taxon>
        <taxon>Chitinophagaceae</taxon>
        <taxon>Niastella</taxon>
    </lineage>
</organism>
<sequence>MKSITLPLTVLICFVVSCGNHSTPISNSKKEATTPAAQANTAMETNQAGQDTTQWIDNFRTFRDAVYQKNKEKVKQFIDFPIMNGNNNIWYLVYGGVDEKVNSLSDSVKPFTEKDFDQYFESLFPKRFINCLLKIKSEELFKKGEVQTKEIKDGNTTYVLSATFDKSENTLSLNLNSTAPYKTDDGEIDKSEFSEIYLFTVLSNGKLKFVRVEMAG</sequence>
<accession>A0ABS3YSP5</accession>
<dbReference type="EMBL" id="JAGHKO010000001">
    <property type="protein sequence ID" value="MBO9200914.1"/>
    <property type="molecule type" value="Genomic_DNA"/>
</dbReference>
<dbReference type="PROSITE" id="PS51257">
    <property type="entry name" value="PROKAR_LIPOPROTEIN"/>
    <property type="match status" value="1"/>
</dbReference>
<keyword evidence="2" id="KW-1185">Reference proteome</keyword>
<name>A0ABS3YSP5_9BACT</name>
<evidence type="ECO:0000313" key="2">
    <source>
        <dbReference type="Proteomes" id="UP000677244"/>
    </source>
</evidence>
<dbReference type="RefSeq" id="WP_209138948.1">
    <property type="nucleotide sequence ID" value="NZ_JAGHKO010000001.1"/>
</dbReference>
<protein>
    <recommendedName>
        <fullName evidence="3">Lipoprotein</fullName>
    </recommendedName>
</protein>
<evidence type="ECO:0000313" key="1">
    <source>
        <dbReference type="EMBL" id="MBO9200914.1"/>
    </source>
</evidence>
<dbReference type="Proteomes" id="UP000677244">
    <property type="component" value="Unassembled WGS sequence"/>
</dbReference>
<reference evidence="1 2" key="1">
    <citation type="submission" date="2021-03" db="EMBL/GenBank/DDBJ databases">
        <title>Assistant Professor.</title>
        <authorList>
            <person name="Huq M.A."/>
        </authorList>
    </citation>
    <scope>NUCLEOTIDE SEQUENCE [LARGE SCALE GENOMIC DNA]</scope>
    <source>
        <strain evidence="1 2">MAH-29</strain>
    </source>
</reference>
<proteinExistence type="predicted"/>
<evidence type="ECO:0008006" key="3">
    <source>
        <dbReference type="Google" id="ProtNLM"/>
    </source>
</evidence>
<gene>
    <name evidence="1" type="ORF">J7I42_11610</name>
</gene>